<dbReference type="OrthoDB" id="1908091at2759"/>
<evidence type="ECO:0000313" key="3">
    <source>
        <dbReference type="EMBL" id="KAG8068241.1"/>
    </source>
</evidence>
<evidence type="ECO:0000256" key="2">
    <source>
        <dbReference type="SAM" id="Phobius"/>
    </source>
</evidence>
<reference evidence="3" key="2">
    <citation type="submission" date="2021-02" db="EMBL/GenBank/DDBJ databases">
        <authorList>
            <person name="Kimball J.A."/>
            <person name="Haas M.W."/>
            <person name="Macchietto M."/>
            <person name="Kono T."/>
            <person name="Duquette J."/>
            <person name="Shao M."/>
        </authorList>
    </citation>
    <scope>NUCLEOTIDE SEQUENCE</scope>
    <source>
        <tissue evidence="3">Fresh leaf tissue</tissue>
    </source>
</reference>
<feature type="region of interest" description="Disordered" evidence="1">
    <location>
        <begin position="188"/>
        <end position="237"/>
    </location>
</feature>
<evidence type="ECO:0000256" key="1">
    <source>
        <dbReference type="SAM" id="MobiDB-lite"/>
    </source>
</evidence>
<keyword evidence="2" id="KW-0472">Membrane</keyword>
<proteinExistence type="predicted"/>
<keyword evidence="2" id="KW-1133">Transmembrane helix</keyword>
<feature type="transmembrane region" description="Helical" evidence="2">
    <location>
        <begin position="22"/>
        <end position="44"/>
    </location>
</feature>
<dbReference type="AlphaFoldDB" id="A0A8J5T8H8"/>
<evidence type="ECO:0000313" key="4">
    <source>
        <dbReference type="Proteomes" id="UP000729402"/>
    </source>
</evidence>
<reference evidence="3" key="1">
    <citation type="journal article" date="2021" name="bioRxiv">
        <title>Whole Genome Assembly and Annotation of Northern Wild Rice, Zizania palustris L., Supports a Whole Genome Duplication in the Zizania Genus.</title>
        <authorList>
            <person name="Haas M."/>
            <person name="Kono T."/>
            <person name="Macchietto M."/>
            <person name="Millas R."/>
            <person name="McGilp L."/>
            <person name="Shao M."/>
            <person name="Duquette J."/>
            <person name="Hirsch C.N."/>
            <person name="Kimball J."/>
        </authorList>
    </citation>
    <scope>NUCLEOTIDE SEQUENCE</scope>
    <source>
        <tissue evidence="3">Fresh leaf tissue</tissue>
    </source>
</reference>
<gene>
    <name evidence="3" type="ORF">GUJ93_ZPchr0005g14681</name>
</gene>
<dbReference type="PANTHER" id="PTHR33870:SF27">
    <property type="entry name" value="OS05G0490400 PROTEIN"/>
    <property type="match status" value="1"/>
</dbReference>
<dbReference type="PANTHER" id="PTHR33870">
    <property type="entry name" value="CARDIOMYOPATHY-ASSOCIATED PROTEIN"/>
    <property type="match status" value="1"/>
</dbReference>
<keyword evidence="2" id="KW-0812">Transmembrane</keyword>
<feature type="region of interest" description="Disordered" evidence="1">
    <location>
        <begin position="317"/>
        <end position="340"/>
    </location>
</feature>
<name>A0A8J5T8H8_ZIZPA</name>
<feature type="region of interest" description="Disordered" evidence="1">
    <location>
        <begin position="353"/>
        <end position="412"/>
    </location>
</feature>
<feature type="compositionally biased region" description="Basic and acidic residues" evidence="1">
    <location>
        <begin position="215"/>
        <end position="225"/>
    </location>
</feature>
<sequence>MGIEANHDKQCIKKILWCSIRVSYRCASEHWVLMCLVLLLYLLFKLSPGLFAFLLSSSPVIICATLLLAVLISHGSTNLPEINEERKALADTSAPKSAGVPRNIHCEAQRRCSVPSLKENTVSLKDGEACFGNSRDTQHFEMDDSVPLLKGVHQENERDDAFVGLEETLTCTNSMAAVHQKVAREEFMGANQERESKDPFPSEDKSDRYASLSEAVHRSRVDENRTTWSLHSSGENARQDVEMMAKANHDKPADSQSDEVRVASEDKPAGACKWGRAFSVRRRKKLSDIKIEAINADVDNQLGSALGSPFCRVSIPDGSPGLGSARADSASPDTPATDTAPVLYETHPLLSADFSHPDHMKNDPDNHLCMSPQGSKTHSGSNGEADKSKAKDNNEENVGADPAFGSRDDEKNVMDLGYSEMERNRRLEILMAKRRSRKNIVFELDSDLIGAENDQVCRRGDDVASDETEIPGSAPSILHPRKKPFDYTNQRSDGSGVHEHDNSGPHEFMDVSHLDMFFRRHESFNIGSQGRRLSRFKPWSVLDTMDTEVSRESEYGNVSLVADQEDLRECIKNDSSREYESQDLRTM</sequence>
<organism evidence="3 4">
    <name type="scientific">Zizania palustris</name>
    <name type="common">Northern wild rice</name>
    <dbReference type="NCBI Taxonomy" id="103762"/>
    <lineage>
        <taxon>Eukaryota</taxon>
        <taxon>Viridiplantae</taxon>
        <taxon>Streptophyta</taxon>
        <taxon>Embryophyta</taxon>
        <taxon>Tracheophyta</taxon>
        <taxon>Spermatophyta</taxon>
        <taxon>Magnoliopsida</taxon>
        <taxon>Liliopsida</taxon>
        <taxon>Poales</taxon>
        <taxon>Poaceae</taxon>
        <taxon>BOP clade</taxon>
        <taxon>Oryzoideae</taxon>
        <taxon>Oryzeae</taxon>
        <taxon>Zizaniinae</taxon>
        <taxon>Zizania</taxon>
    </lineage>
</organism>
<feature type="compositionally biased region" description="Basic and acidic residues" evidence="1">
    <location>
        <begin position="384"/>
        <end position="394"/>
    </location>
</feature>
<feature type="compositionally biased region" description="Polar residues" evidence="1">
    <location>
        <begin position="372"/>
        <end position="382"/>
    </location>
</feature>
<accession>A0A8J5T8H8</accession>
<feature type="transmembrane region" description="Helical" evidence="2">
    <location>
        <begin position="50"/>
        <end position="72"/>
    </location>
</feature>
<feature type="compositionally biased region" description="Basic and acidic residues" evidence="1">
    <location>
        <begin position="355"/>
        <end position="366"/>
    </location>
</feature>
<comment type="caution">
    <text evidence="3">The sequence shown here is derived from an EMBL/GenBank/DDBJ whole genome shotgun (WGS) entry which is preliminary data.</text>
</comment>
<dbReference type="Proteomes" id="UP000729402">
    <property type="component" value="Unassembled WGS sequence"/>
</dbReference>
<feature type="compositionally biased region" description="Basic and acidic residues" evidence="1">
    <location>
        <begin position="188"/>
        <end position="208"/>
    </location>
</feature>
<feature type="compositionally biased region" description="Polar residues" evidence="1">
    <location>
        <begin position="226"/>
        <end position="236"/>
    </location>
</feature>
<protein>
    <submittedName>
        <fullName evidence="3">Uncharacterized protein</fullName>
    </submittedName>
</protein>
<keyword evidence="4" id="KW-1185">Reference proteome</keyword>
<dbReference type="EMBL" id="JAAALK010000284">
    <property type="protein sequence ID" value="KAG8068241.1"/>
    <property type="molecule type" value="Genomic_DNA"/>
</dbReference>